<dbReference type="EMBL" id="JARAKH010000001">
    <property type="protein sequence ID" value="KAK8407473.1"/>
    <property type="molecule type" value="Genomic_DNA"/>
</dbReference>
<reference evidence="1 2" key="1">
    <citation type="submission" date="2023-03" db="EMBL/GenBank/DDBJ databases">
        <title>High-quality genome of Scylla paramamosain provides insights in environmental adaptation.</title>
        <authorList>
            <person name="Zhang L."/>
        </authorList>
    </citation>
    <scope>NUCLEOTIDE SEQUENCE [LARGE SCALE GENOMIC DNA]</scope>
    <source>
        <strain evidence="1">LZ_2023a</strain>
        <tissue evidence="1">Muscle</tissue>
    </source>
</reference>
<accession>A0AAW0V565</accession>
<keyword evidence="2" id="KW-1185">Reference proteome</keyword>
<name>A0AAW0V565_SCYPA</name>
<sequence length="326" mass="35685">MEEGDGGLGREERRRLVRIRKVGVVREDRVRDVSEEIEERTLEEAETAPSLVLVLVLLLLPVKERSKSLVCLWSVSARSGVERAGLRTPLKWTACGLQKCGMCGVGRGVAQSMECCEARDFALEFPEWLNLSDGCGRGASLRGPLHRPEQPTLSTRPPLPVVRLARVMHTQTEMTCVYPHPGLLHPLRETKCGSGRHETAGLRNMTPDHSPPNLRVKSGAPSPPAGCGIQLLPRLPTPIIMAAIELNVMPHSEGGPGWHDELARRVTLDSAYMQTETRRWWAAMLVTEGDRYARQLALLLALPLSSNAPSSSTGAGYGKGVFVGTR</sequence>
<protein>
    <submittedName>
        <fullName evidence="1">Uncharacterized protein</fullName>
    </submittedName>
</protein>
<gene>
    <name evidence="1" type="ORF">O3P69_002192</name>
</gene>
<proteinExistence type="predicted"/>
<evidence type="ECO:0000313" key="1">
    <source>
        <dbReference type="EMBL" id="KAK8407473.1"/>
    </source>
</evidence>
<organism evidence="1 2">
    <name type="scientific">Scylla paramamosain</name>
    <name type="common">Mud crab</name>
    <dbReference type="NCBI Taxonomy" id="85552"/>
    <lineage>
        <taxon>Eukaryota</taxon>
        <taxon>Metazoa</taxon>
        <taxon>Ecdysozoa</taxon>
        <taxon>Arthropoda</taxon>
        <taxon>Crustacea</taxon>
        <taxon>Multicrustacea</taxon>
        <taxon>Malacostraca</taxon>
        <taxon>Eumalacostraca</taxon>
        <taxon>Eucarida</taxon>
        <taxon>Decapoda</taxon>
        <taxon>Pleocyemata</taxon>
        <taxon>Brachyura</taxon>
        <taxon>Eubrachyura</taxon>
        <taxon>Portunoidea</taxon>
        <taxon>Portunidae</taxon>
        <taxon>Portuninae</taxon>
        <taxon>Scylla</taxon>
    </lineage>
</organism>
<dbReference type="AlphaFoldDB" id="A0AAW0V565"/>
<dbReference type="Proteomes" id="UP001487740">
    <property type="component" value="Unassembled WGS sequence"/>
</dbReference>
<comment type="caution">
    <text evidence="1">The sequence shown here is derived from an EMBL/GenBank/DDBJ whole genome shotgun (WGS) entry which is preliminary data.</text>
</comment>
<evidence type="ECO:0000313" key="2">
    <source>
        <dbReference type="Proteomes" id="UP001487740"/>
    </source>
</evidence>